<dbReference type="Gene3D" id="1.10.10.10">
    <property type="entry name" value="Winged helix-like DNA-binding domain superfamily/Winged helix DNA-binding domain"/>
    <property type="match status" value="1"/>
</dbReference>
<name>A0A7G9S158_9FIRM</name>
<dbReference type="PANTHER" id="PTHR33169">
    <property type="entry name" value="PADR-FAMILY TRANSCRIPTIONAL REGULATOR"/>
    <property type="match status" value="1"/>
</dbReference>
<gene>
    <name evidence="2" type="ORF">H9L01_04315</name>
</gene>
<proteinExistence type="predicted"/>
<sequence length="115" mass="13661">MNKHREWLRIGSEFMLLSLLSEQDRYGYEIIKELETRSDNTFEMKEGTLYPILHRMENSGYLKSYMKKGPTGKDRKYYQITKKGLKQLVEEKDTWQEFSSSVQRVVNSTNLIPNS</sequence>
<dbReference type="InterPro" id="IPR005149">
    <property type="entry name" value="Tscrpt_reg_PadR_N"/>
</dbReference>
<dbReference type="InterPro" id="IPR052509">
    <property type="entry name" value="Metal_resp_DNA-bind_regulator"/>
</dbReference>
<dbReference type="InterPro" id="IPR036388">
    <property type="entry name" value="WH-like_DNA-bd_sf"/>
</dbReference>
<organism evidence="2 3">
    <name type="scientific">Erysipelothrix inopinata</name>
    <dbReference type="NCBI Taxonomy" id="225084"/>
    <lineage>
        <taxon>Bacteria</taxon>
        <taxon>Bacillati</taxon>
        <taxon>Bacillota</taxon>
        <taxon>Erysipelotrichia</taxon>
        <taxon>Erysipelotrichales</taxon>
        <taxon>Erysipelotrichaceae</taxon>
        <taxon>Erysipelothrix</taxon>
    </lineage>
</organism>
<keyword evidence="3" id="KW-1185">Reference proteome</keyword>
<evidence type="ECO:0000313" key="3">
    <source>
        <dbReference type="Proteomes" id="UP000515928"/>
    </source>
</evidence>
<evidence type="ECO:0000259" key="1">
    <source>
        <dbReference type="Pfam" id="PF03551"/>
    </source>
</evidence>
<feature type="domain" description="Transcription regulator PadR N-terminal" evidence="1">
    <location>
        <begin position="16"/>
        <end position="88"/>
    </location>
</feature>
<dbReference type="RefSeq" id="WP_187534782.1">
    <property type="nucleotide sequence ID" value="NZ_CBCSHU010000003.1"/>
</dbReference>
<dbReference type="KEGG" id="eio:H9L01_04315"/>
<protein>
    <submittedName>
        <fullName evidence="2">Helix-turn-helix transcriptional regulator</fullName>
    </submittedName>
</protein>
<dbReference type="PANTHER" id="PTHR33169:SF14">
    <property type="entry name" value="TRANSCRIPTIONAL REGULATOR RV3488"/>
    <property type="match status" value="1"/>
</dbReference>
<dbReference type="Pfam" id="PF03551">
    <property type="entry name" value="PadR"/>
    <property type="match status" value="1"/>
</dbReference>
<dbReference type="SUPFAM" id="SSF46785">
    <property type="entry name" value="Winged helix' DNA-binding domain"/>
    <property type="match status" value="1"/>
</dbReference>
<evidence type="ECO:0000313" key="2">
    <source>
        <dbReference type="EMBL" id="QNN61583.1"/>
    </source>
</evidence>
<dbReference type="AlphaFoldDB" id="A0A7G9S158"/>
<dbReference type="InterPro" id="IPR036390">
    <property type="entry name" value="WH_DNA-bd_sf"/>
</dbReference>
<dbReference type="EMBL" id="CP060715">
    <property type="protein sequence ID" value="QNN61583.1"/>
    <property type="molecule type" value="Genomic_DNA"/>
</dbReference>
<dbReference type="Proteomes" id="UP000515928">
    <property type="component" value="Chromosome"/>
</dbReference>
<reference evidence="2 3" key="1">
    <citation type="submission" date="2020-08" db="EMBL/GenBank/DDBJ databases">
        <title>Genome sequence of Erysipelothrix inopinata DSM 15511T.</title>
        <authorList>
            <person name="Hyun D.-W."/>
            <person name="Bae J.-W."/>
        </authorList>
    </citation>
    <scope>NUCLEOTIDE SEQUENCE [LARGE SCALE GENOMIC DNA]</scope>
    <source>
        <strain evidence="2 3">DSM 15511</strain>
    </source>
</reference>
<accession>A0A7G9S158</accession>